<accession>A0ACC3BEC2</accession>
<evidence type="ECO:0000313" key="1">
    <source>
        <dbReference type="EMBL" id="KAK1149037.1"/>
    </source>
</evidence>
<organism evidence="1 2">
    <name type="scientific">Aspergillus melleus</name>
    <dbReference type="NCBI Taxonomy" id="138277"/>
    <lineage>
        <taxon>Eukaryota</taxon>
        <taxon>Fungi</taxon>
        <taxon>Dikarya</taxon>
        <taxon>Ascomycota</taxon>
        <taxon>Pezizomycotina</taxon>
        <taxon>Eurotiomycetes</taxon>
        <taxon>Eurotiomycetidae</taxon>
        <taxon>Eurotiales</taxon>
        <taxon>Aspergillaceae</taxon>
        <taxon>Aspergillus</taxon>
        <taxon>Aspergillus subgen. Circumdati</taxon>
    </lineage>
</organism>
<gene>
    <name evidence="1" type="ORF">N8T08_007714</name>
</gene>
<evidence type="ECO:0000313" key="2">
    <source>
        <dbReference type="Proteomes" id="UP001177260"/>
    </source>
</evidence>
<sequence length="275" mass="29857">MNTYYSNSLPPPPPNYYPPKYNHPHPPGPPSNYNHNYPPGPPQNYNYPPPPQQPQNSYYNTNNNNIHYSNTPPPPSPRLYQQTTPPSTLSITSSPHDSSLTILTPDNNPHAQPQYTAKINKYSKPHITLFRGSSHPNQQTPIGTAIMHSFSSTTDCTLTSTPFPVKYSSLSGNFTLTHPMLGTCKWKANQLTGTSLELLDDSGSGRKLAKIKVTSGMSALSGSKKAKGKGKRLEIYVPLPEPVMDVIVLSALVAMVGTRGMMEAGMEVAGAVAGI</sequence>
<comment type="caution">
    <text evidence="1">The sequence shown here is derived from an EMBL/GenBank/DDBJ whole genome shotgun (WGS) entry which is preliminary data.</text>
</comment>
<dbReference type="Proteomes" id="UP001177260">
    <property type="component" value="Unassembled WGS sequence"/>
</dbReference>
<name>A0ACC3BEC2_9EURO</name>
<proteinExistence type="predicted"/>
<reference evidence="1 2" key="1">
    <citation type="journal article" date="2023" name="ACS Omega">
        <title>Identification of the Neoaspergillic Acid Biosynthesis Gene Cluster by Establishing an In Vitro CRISPR-Ribonucleoprotein Genetic System in Aspergillus melleus.</title>
        <authorList>
            <person name="Yuan B."/>
            <person name="Grau M.F."/>
            <person name="Murata R.M."/>
            <person name="Torok T."/>
            <person name="Venkateswaran K."/>
            <person name="Stajich J.E."/>
            <person name="Wang C.C.C."/>
        </authorList>
    </citation>
    <scope>NUCLEOTIDE SEQUENCE [LARGE SCALE GENOMIC DNA]</scope>
    <source>
        <strain evidence="1 2">IMV 1140</strain>
    </source>
</reference>
<keyword evidence="2" id="KW-1185">Reference proteome</keyword>
<dbReference type="EMBL" id="JAOPJF010000005">
    <property type="protein sequence ID" value="KAK1149037.1"/>
    <property type="molecule type" value="Genomic_DNA"/>
</dbReference>
<protein>
    <submittedName>
        <fullName evidence="1">Uncharacterized protein</fullName>
    </submittedName>
</protein>